<feature type="region of interest" description="Disordered" evidence="1">
    <location>
        <begin position="670"/>
        <end position="834"/>
    </location>
</feature>
<dbReference type="EMBL" id="FPJO01000012">
    <property type="protein sequence ID" value="SFY15855.1"/>
    <property type="molecule type" value="Genomic_DNA"/>
</dbReference>
<protein>
    <recommendedName>
        <fullName evidence="4">AAA family ATPase</fullName>
    </recommendedName>
</protein>
<feature type="compositionally biased region" description="Low complexity" evidence="1">
    <location>
        <begin position="701"/>
        <end position="772"/>
    </location>
</feature>
<evidence type="ECO:0000313" key="2">
    <source>
        <dbReference type="EMBL" id="SFY15855.1"/>
    </source>
</evidence>
<feature type="region of interest" description="Disordered" evidence="1">
    <location>
        <begin position="1"/>
        <end position="45"/>
    </location>
</feature>
<dbReference type="OrthoDB" id="3846495at2"/>
<dbReference type="Proteomes" id="UP000181909">
    <property type="component" value="Unassembled WGS sequence"/>
</dbReference>
<evidence type="ECO:0008006" key="4">
    <source>
        <dbReference type="Google" id="ProtNLM"/>
    </source>
</evidence>
<feature type="compositionally biased region" description="Polar residues" evidence="1">
    <location>
        <begin position="677"/>
        <end position="687"/>
    </location>
</feature>
<dbReference type="STRING" id="1893.SAMN02787144_101211"/>
<dbReference type="InterPro" id="IPR027417">
    <property type="entry name" value="P-loop_NTPase"/>
</dbReference>
<dbReference type="SUPFAM" id="SSF52540">
    <property type="entry name" value="P-loop containing nucleoside triphosphate hydrolases"/>
    <property type="match status" value="1"/>
</dbReference>
<gene>
    <name evidence="2" type="ORF">SAMN02787144_101211</name>
</gene>
<feature type="compositionally biased region" description="Basic and acidic residues" evidence="1">
    <location>
        <begin position="1"/>
        <end position="16"/>
    </location>
</feature>
<dbReference type="AlphaFoldDB" id="A0A1K2CXW3"/>
<accession>A0A1K2CXW3</accession>
<dbReference type="RefSeq" id="WP_072486865.1">
    <property type="nucleotide sequence ID" value="NZ_FPJO01000012.1"/>
</dbReference>
<feature type="compositionally biased region" description="Low complexity" evidence="1">
    <location>
        <begin position="778"/>
        <end position="834"/>
    </location>
</feature>
<organism evidence="2 3">
    <name type="scientific">Streptomyces atratus</name>
    <dbReference type="NCBI Taxonomy" id="1893"/>
    <lineage>
        <taxon>Bacteria</taxon>
        <taxon>Bacillati</taxon>
        <taxon>Actinomycetota</taxon>
        <taxon>Actinomycetes</taxon>
        <taxon>Kitasatosporales</taxon>
        <taxon>Streptomycetaceae</taxon>
        <taxon>Streptomyces</taxon>
    </lineage>
</organism>
<evidence type="ECO:0000313" key="3">
    <source>
        <dbReference type="Proteomes" id="UP000181909"/>
    </source>
</evidence>
<feature type="region of interest" description="Disordered" evidence="1">
    <location>
        <begin position="65"/>
        <end position="107"/>
    </location>
</feature>
<reference evidence="2 3" key="1">
    <citation type="submission" date="2016-11" db="EMBL/GenBank/DDBJ databases">
        <authorList>
            <person name="Jaros S."/>
            <person name="Januszkiewicz K."/>
            <person name="Wedrychowicz H."/>
        </authorList>
    </citation>
    <scope>NUCLEOTIDE SEQUENCE [LARGE SCALE GENOMIC DNA]</scope>
    <source>
        <strain evidence="2 3">OK807</strain>
    </source>
</reference>
<evidence type="ECO:0000256" key="1">
    <source>
        <dbReference type="SAM" id="MobiDB-lite"/>
    </source>
</evidence>
<name>A0A1K2CXW3_STRAR</name>
<proteinExistence type="predicted"/>
<feature type="compositionally biased region" description="Pro residues" evidence="1">
    <location>
        <begin position="95"/>
        <end position="105"/>
    </location>
</feature>
<sequence length="834" mass="84978">MDPTHRGPEQYGRDNDGFGEGPGRRRPARDQLTPDPGHPTPPQARVVRLISGEYLLTVNPVDGSEVELCPPGEQPGPPARRTAAGRADRERATAPPVPPGPPAPQLPLLERTQERERLVRLLAQGRSVRLTGPAGSGRTALLDAVAADCADLAPDGVVRLNGYKRTATDLLYGLFEAVHESPLHRPDRAGLLEKVRSIGAVVLLDDLEFGGAALEELLDATPECAFLFATVPDVAAPTTESHLEEVFLAGLGRSAAVDLLERAVERPLTEEEANWAGDLWFESEGLPLRFVQAGALLRQRDMLRTDPEAYGVFGGGDGRPAEVPFGYDQDVDGVHIPLPSLGEGAAPAPLLASRLSASARDTLRFAVALGGEVPHQAHLPALIGDTHADAALGELAGCGLLSPVGPRYRLAAGVVTQLEAAGYGEDATDRARTAAQHYAWWAGHPSVTPERVTAEGDAVVAAMAQLVPGDGAGQTSVAVLLARSASPAFAAGLHWGAWERALRIGQEAARLAGEVAEEAYFHHELGVLALLAGNPDRARAELETSIGMRGALADKSGAVAGRRALALVADRAGGPLPVVLTPPGDELPVPRTEEAPTSPIRATPSVTQTLSGPYEAAATVISPQGTPKAAGAAGKGRFALLAGARRNLVATAAGVLLTGVLGTVVALGLTSGDDDVQGNQDVTTEQSRSQDDGEDEVPADSPADGSTPGGASPSGSASTPGPSGGAITPSGSGTPSPDPSGPSGSPSSDTPSNGKPSSHKPSASHKPSDSPTTPKPTGPTASPTDTGSPTPTDTATEPEPSSPDTSDSAGGPSSSSSSSSPSAAASAESSPSAA</sequence>
<feature type="region of interest" description="Disordered" evidence="1">
    <location>
        <begin position="583"/>
        <end position="606"/>
    </location>
</feature>